<dbReference type="InterPro" id="IPR004087">
    <property type="entry name" value="KH_dom"/>
</dbReference>
<evidence type="ECO:0000313" key="5">
    <source>
        <dbReference type="EMBL" id="PFX27577.1"/>
    </source>
</evidence>
<dbReference type="InterPro" id="IPR004088">
    <property type="entry name" value="KH_dom_type_1"/>
</dbReference>
<evidence type="ECO:0000313" key="6">
    <source>
        <dbReference type="Proteomes" id="UP000225706"/>
    </source>
</evidence>
<feature type="domain" description="K Homology" evidence="4">
    <location>
        <begin position="149"/>
        <end position="225"/>
    </location>
</feature>
<keyword evidence="6" id="KW-1185">Reference proteome</keyword>
<keyword evidence="2" id="KW-0694">RNA-binding</keyword>
<feature type="domain" description="K Homology" evidence="4">
    <location>
        <begin position="311"/>
        <end position="382"/>
    </location>
</feature>
<dbReference type="PROSITE" id="PS50084">
    <property type="entry name" value="KH_TYPE_1"/>
    <property type="match status" value="3"/>
</dbReference>
<feature type="domain" description="K Homology" evidence="4">
    <location>
        <begin position="68"/>
        <end position="139"/>
    </location>
</feature>
<feature type="domain" description="K Homology" evidence="4">
    <location>
        <begin position="397"/>
        <end position="477"/>
    </location>
</feature>
<dbReference type="PANTHER" id="PTHR10288">
    <property type="entry name" value="KH DOMAIN CONTAINING RNA BINDING PROTEIN"/>
    <property type="match status" value="1"/>
</dbReference>
<dbReference type="OrthoDB" id="5955963at2759"/>
<feature type="region of interest" description="Disordered" evidence="3">
    <location>
        <begin position="1"/>
        <end position="69"/>
    </location>
</feature>
<organism evidence="5 6">
    <name type="scientific">Stylophora pistillata</name>
    <name type="common">Smooth cauliflower coral</name>
    <dbReference type="NCBI Taxonomy" id="50429"/>
    <lineage>
        <taxon>Eukaryota</taxon>
        <taxon>Metazoa</taxon>
        <taxon>Cnidaria</taxon>
        <taxon>Anthozoa</taxon>
        <taxon>Hexacorallia</taxon>
        <taxon>Scleractinia</taxon>
        <taxon>Astrocoeniina</taxon>
        <taxon>Pocilloporidae</taxon>
        <taxon>Stylophora</taxon>
    </lineage>
</organism>
<dbReference type="SUPFAM" id="SSF54791">
    <property type="entry name" value="Eukaryotic type KH-domain (KH-domain type I)"/>
    <property type="match status" value="3"/>
</dbReference>
<reference evidence="6" key="1">
    <citation type="journal article" date="2017" name="bioRxiv">
        <title>Comparative analysis of the genomes of Stylophora pistillata and Acropora digitifera provides evidence for extensive differences between species of corals.</title>
        <authorList>
            <person name="Voolstra C.R."/>
            <person name="Li Y."/>
            <person name="Liew Y.J."/>
            <person name="Baumgarten S."/>
            <person name="Zoccola D."/>
            <person name="Flot J.-F."/>
            <person name="Tambutte S."/>
            <person name="Allemand D."/>
            <person name="Aranda M."/>
        </authorList>
    </citation>
    <scope>NUCLEOTIDE SEQUENCE [LARGE SCALE GENOMIC DNA]</scope>
</reference>
<comment type="caution">
    <text evidence="5">The sequence shown here is derived from an EMBL/GenBank/DDBJ whole genome shotgun (WGS) entry which is preliminary data.</text>
</comment>
<gene>
    <name evidence="5" type="primary">IGF2BP1</name>
    <name evidence="5" type="ORF">AWC38_SpisGene7708</name>
</gene>
<proteinExistence type="predicted"/>
<dbReference type="SMART" id="SM00322">
    <property type="entry name" value="KH"/>
    <property type="match status" value="4"/>
</dbReference>
<evidence type="ECO:0000259" key="4">
    <source>
        <dbReference type="SMART" id="SM00322"/>
    </source>
</evidence>
<dbReference type="AlphaFoldDB" id="A0A2B4SG86"/>
<keyword evidence="1" id="KW-0677">Repeat</keyword>
<evidence type="ECO:0000256" key="2">
    <source>
        <dbReference type="PROSITE-ProRule" id="PRU00117"/>
    </source>
</evidence>
<dbReference type="STRING" id="50429.A0A2B4SG86"/>
<dbReference type="Gene3D" id="3.30.1370.10">
    <property type="entry name" value="K Homology domain, type 1"/>
    <property type="match status" value="2"/>
</dbReference>
<evidence type="ECO:0000256" key="3">
    <source>
        <dbReference type="SAM" id="MobiDB-lite"/>
    </source>
</evidence>
<sequence>MEYAGREEPQGAVGPVLDQAAAQYSYMGEDELPDVRNSQSPDGGKDKRNGSRTGKPRSARGSRQPRDHDYCIRVLVPSTMVGAIIGKEGKKIKDLTDKTGTDITVHKKDDKGPPEKVVEIVGTAEQCTEANLGIHRTMRAETDPAKRGQVIEMRILVHSSIAGRVIGRGHCHLKHITEDVEVTSVRAKRGDINPLNQMDRVITIQFQLPAEQLAISEDTMLSPEEEEALSKCSQAEHLVSVKAYSCLREIMSQQQQRPNVQQQFMPPHAQGPWPQMGAPSYNNPQPTHPFPSWFQGTFGNVFQGYMNVAQMGVKVHLSFPSKFAGSLIGKKASNLHHIKNFSGAHKVHVFPKDRDAPERYVEIIGTPLQHYLAQHCVYCKLAEEGYKTNSGENFGELKLKIEIFIPLKPGSKDQPNVIGRFIGRDGQNVKELQRQTGVRIKVVSTSEDSDSNEAVIVIEESFASGQRAQMQILDAIVRCQSPPPRRQQVPYS</sequence>
<name>A0A2B4SG86_STYPI</name>
<dbReference type="Pfam" id="PF00013">
    <property type="entry name" value="KH_1"/>
    <property type="match status" value="4"/>
</dbReference>
<dbReference type="EMBL" id="LSMT01000100">
    <property type="protein sequence ID" value="PFX27577.1"/>
    <property type="molecule type" value="Genomic_DNA"/>
</dbReference>
<dbReference type="GO" id="GO:0003723">
    <property type="term" value="F:RNA binding"/>
    <property type="evidence" value="ECO:0007669"/>
    <property type="project" value="UniProtKB-UniRule"/>
</dbReference>
<dbReference type="Proteomes" id="UP000225706">
    <property type="component" value="Unassembled WGS sequence"/>
</dbReference>
<dbReference type="Gene3D" id="3.30.310.210">
    <property type="match status" value="1"/>
</dbReference>
<evidence type="ECO:0000256" key="1">
    <source>
        <dbReference type="ARBA" id="ARBA00022737"/>
    </source>
</evidence>
<dbReference type="InterPro" id="IPR036612">
    <property type="entry name" value="KH_dom_type_1_sf"/>
</dbReference>
<accession>A0A2B4SG86</accession>
<protein>
    <submittedName>
        <fullName evidence="5">Insulin-like growth factor 2 mRNA-binding protein 1</fullName>
    </submittedName>
</protein>